<accession>A0A9D4BQM7</accession>
<reference evidence="1" key="2">
    <citation type="submission" date="2020-11" db="EMBL/GenBank/DDBJ databases">
        <authorList>
            <person name="McCartney M.A."/>
            <person name="Auch B."/>
            <person name="Kono T."/>
            <person name="Mallez S."/>
            <person name="Becker A."/>
            <person name="Gohl D.M."/>
            <person name="Silverstein K.A.T."/>
            <person name="Koren S."/>
            <person name="Bechman K.B."/>
            <person name="Herman A."/>
            <person name="Abrahante J.E."/>
            <person name="Garbe J."/>
        </authorList>
    </citation>
    <scope>NUCLEOTIDE SEQUENCE</scope>
    <source>
        <strain evidence="1">Duluth1</strain>
        <tissue evidence="1">Whole animal</tissue>
    </source>
</reference>
<gene>
    <name evidence="1" type="ORF">DPMN_080051</name>
</gene>
<name>A0A9D4BQM7_DREPO</name>
<protein>
    <submittedName>
        <fullName evidence="1">Uncharacterized protein</fullName>
    </submittedName>
</protein>
<reference evidence="1" key="1">
    <citation type="journal article" date="2019" name="bioRxiv">
        <title>The Genome of the Zebra Mussel, Dreissena polymorpha: A Resource for Invasive Species Research.</title>
        <authorList>
            <person name="McCartney M.A."/>
            <person name="Auch B."/>
            <person name="Kono T."/>
            <person name="Mallez S."/>
            <person name="Zhang Y."/>
            <person name="Obille A."/>
            <person name="Becker A."/>
            <person name="Abrahante J.E."/>
            <person name="Garbe J."/>
            <person name="Badalamenti J.P."/>
            <person name="Herman A."/>
            <person name="Mangelson H."/>
            <person name="Liachko I."/>
            <person name="Sullivan S."/>
            <person name="Sone E.D."/>
            <person name="Koren S."/>
            <person name="Silverstein K.A.T."/>
            <person name="Beckman K.B."/>
            <person name="Gohl D.M."/>
        </authorList>
    </citation>
    <scope>NUCLEOTIDE SEQUENCE</scope>
    <source>
        <strain evidence="1">Duluth1</strain>
        <tissue evidence="1">Whole animal</tissue>
    </source>
</reference>
<dbReference type="EMBL" id="JAIWYP010000015">
    <property type="protein sequence ID" value="KAH3704989.1"/>
    <property type="molecule type" value="Genomic_DNA"/>
</dbReference>
<keyword evidence="2" id="KW-1185">Reference proteome</keyword>
<proteinExistence type="predicted"/>
<evidence type="ECO:0000313" key="2">
    <source>
        <dbReference type="Proteomes" id="UP000828390"/>
    </source>
</evidence>
<dbReference type="Proteomes" id="UP000828390">
    <property type="component" value="Unassembled WGS sequence"/>
</dbReference>
<comment type="caution">
    <text evidence="1">The sequence shown here is derived from an EMBL/GenBank/DDBJ whole genome shotgun (WGS) entry which is preliminary data.</text>
</comment>
<dbReference type="AlphaFoldDB" id="A0A9D4BQM7"/>
<evidence type="ECO:0000313" key="1">
    <source>
        <dbReference type="EMBL" id="KAH3704989.1"/>
    </source>
</evidence>
<organism evidence="1 2">
    <name type="scientific">Dreissena polymorpha</name>
    <name type="common">Zebra mussel</name>
    <name type="synonym">Mytilus polymorpha</name>
    <dbReference type="NCBI Taxonomy" id="45954"/>
    <lineage>
        <taxon>Eukaryota</taxon>
        <taxon>Metazoa</taxon>
        <taxon>Spiralia</taxon>
        <taxon>Lophotrochozoa</taxon>
        <taxon>Mollusca</taxon>
        <taxon>Bivalvia</taxon>
        <taxon>Autobranchia</taxon>
        <taxon>Heteroconchia</taxon>
        <taxon>Euheterodonta</taxon>
        <taxon>Imparidentia</taxon>
        <taxon>Neoheterodontei</taxon>
        <taxon>Myida</taxon>
        <taxon>Dreissenoidea</taxon>
        <taxon>Dreissenidae</taxon>
        <taxon>Dreissena</taxon>
    </lineage>
</organism>
<sequence length="175" mass="20094">MPPARRCPPRRKTDGRTDGQFKNYMPPFGGIKMLSLDKGCWHRLTIIANSVPFVLRKLPVLTKFHEDWTKNVSSRLFTCFHYTHIEKTAPPPGGHVFPPIMTIFNFSKQVTSRSVHIFHYIHIEKTAPFPGSHVFSTIWTIFELVRDTSFMMIGQKLNTSPLPGGYVFQRTGTVF</sequence>